<dbReference type="SUPFAM" id="SSF81296">
    <property type="entry name" value="E set domains"/>
    <property type="match status" value="1"/>
</dbReference>
<organism evidence="2 3">
    <name type="scientific">Myxacorys almedinensis A</name>
    <dbReference type="NCBI Taxonomy" id="2690445"/>
    <lineage>
        <taxon>Bacteria</taxon>
        <taxon>Bacillati</taxon>
        <taxon>Cyanobacteriota</taxon>
        <taxon>Cyanophyceae</taxon>
        <taxon>Leptolyngbyales</taxon>
        <taxon>Leptolyngbyaceae</taxon>
        <taxon>Myxacorys</taxon>
        <taxon>Myxacorys almedinensis</taxon>
    </lineage>
</organism>
<dbReference type="Gene3D" id="3.90.420.10">
    <property type="entry name" value="Oxidoreductase, molybdopterin-binding domain"/>
    <property type="match status" value="1"/>
</dbReference>
<name>A0A8J7Z9V4_9CYAN</name>
<dbReference type="InterPro" id="IPR036374">
    <property type="entry name" value="OxRdtase_Mopterin-bd_sf"/>
</dbReference>
<dbReference type="AlphaFoldDB" id="A0A8J7Z9V4"/>
<dbReference type="PANTHER" id="PTHR19372">
    <property type="entry name" value="SULFITE REDUCTASE"/>
    <property type="match status" value="1"/>
</dbReference>
<proteinExistence type="predicted"/>
<dbReference type="SUPFAM" id="SSF56524">
    <property type="entry name" value="Oxidoreductase molybdopterin-binding domain"/>
    <property type="match status" value="1"/>
</dbReference>
<dbReference type="GO" id="GO:0020037">
    <property type="term" value="F:heme binding"/>
    <property type="evidence" value="ECO:0007669"/>
    <property type="project" value="TreeGrafter"/>
</dbReference>
<dbReference type="InterPro" id="IPR014756">
    <property type="entry name" value="Ig_E-set"/>
</dbReference>
<dbReference type="GO" id="GO:0006790">
    <property type="term" value="P:sulfur compound metabolic process"/>
    <property type="evidence" value="ECO:0007669"/>
    <property type="project" value="TreeGrafter"/>
</dbReference>
<evidence type="ECO:0000313" key="2">
    <source>
        <dbReference type="EMBL" id="NDJ19078.1"/>
    </source>
</evidence>
<dbReference type="InterPro" id="IPR000572">
    <property type="entry name" value="OxRdtase_Mopterin-bd_dom"/>
</dbReference>
<comment type="caution">
    <text evidence="2">The sequence shown here is derived from an EMBL/GenBank/DDBJ whole genome shotgun (WGS) entry which is preliminary data.</text>
</comment>
<dbReference type="Gene3D" id="2.60.40.650">
    <property type="match status" value="1"/>
</dbReference>
<keyword evidence="3" id="KW-1185">Reference proteome</keyword>
<dbReference type="Pfam" id="PF00174">
    <property type="entry name" value="Oxidored_molyb"/>
    <property type="match status" value="1"/>
</dbReference>
<dbReference type="EMBL" id="WVIE01000024">
    <property type="protein sequence ID" value="NDJ19078.1"/>
    <property type="molecule type" value="Genomic_DNA"/>
</dbReference>
<dbReference type="Proteomes" id="UP000646053">
    <property type="component" value="Unassembled WGS sequence"/>
</dbReference>
<accession>A0A8J7Z9V4</accession>
<feature type="domain" description="Oxidoreductase molybdopterin-binding" evidence="1">
    <location>
        <begin position="64"/>
        <end position="213"/>
    </location>
</feature>
<evidence type="ECO:0000259" key="1">
    <source>
        <dbReference type="Pfam" id="PF00174"/>
    </source>
</evidence>
<evidence type="ECO:0000313" key="3">
    <source>
        <dbReference type="Proteomes" id="UP000646053"/>
    </source>
</evidence>
<gene>
    <name evidence="2" type="ORF">GS601_17595</name>
</gene>
<dbReference type="GO" id="GO:0043546">
    <property type="term" value="F:molybdopterin cofactor binding"/>
    <property type="evidence" value="ECO:0007669"/>
    <property type="project" value="TreeGrafter"/>
</dbReference>
<reference evidence="2" key="1">
    <citation type="submission" date="2019-12" db="EMBL/GenBank/DDBJ databases">
        <title>High-Quality draft genome sequences of three cyanobacteria isolated from the limestone walls of the Old Cathedral of Coimbra.</title>
        <authorList>
            <person name="Tiago I."/>
            <person name="Soares F."/>
            <person name="Portugal A."/>
        </authorList>
    </citation>
    <scope>NUCLEOTIDE SEQUENCE</scope>
    <source>
        <strain evidence="2">A</strain>
    </source>
</reference>
<dbReference type="PROSITE" id="PS51257">
    <property type="entry name" value="PROKAR_LIPOPROTEIN"/>
    <property type="match status" value="1"/>
</dbReference>
<dbReference type="PANTHER" id="PTHR19372:SF7">
    <property type="entry name" value="SULFITE OXIDASE, MITOCHONDRIAL"/>
    <property type="match status" value="1"/>
</dbReference>
<dbReference type="RefSeq" id="WP_162424607.1">
    <property type="nucleotide sequence ID" value="NZ_WVIE01000024.1"/>
</dbReference>
<sequence>MNRRTLLQLLGQTSGGVIAASVFGGCQSRSFDPLLLLGSLRADEPLPDRVITPLSEFYVQSYALPSRVNADTWELHIKGAVNAPLTLTLSDILQAPQETFYLTMECIGNPTGGNLIGNAQWTGTPLLPFLEKAGIKPEAKEFAMKGADWYETTLPVAELMREGVRLVHQMNGEPLTAEHGYPVRIIIPGHFGQKQPKWLVELSAIAKPKTGFWENQGWSNTAEIPTHGMIRQVQERRVWDKRHRVTLDRGGEAGWETGVLIAGVALDRSTAITAIDVSTDQGATWHRAEQNRPESPHEWTLWRYAWNPQKPGTYTLLARATSHRQQQLLDDKNGKDGSTGVLRIQATLNA</sequence>
<dbReference type="GO" id="GO:0008482">
    <property type="term" value="F:sulfite oxidase activity"/>
    <property type="evidence" value="ECO:0007669"/>
    <property type="project" value="TreeGrafter"/>
</dbReference>
<protein>
    <submittedName>
        <fullName evidence="2">Molybdopterin-dependent oxidoreductase</fullName>
    </submittedName>
</protein>